<evidence type="ECO:0000256" key="1">
    <source>
        <dbReference type="SAM" id="SignalP"/>
    </source>
</evidence>
<proteinExistence type="predicted"/>
<keyword evidence="1" id="KW-0732">Signal</keyword>
<keyword evidence="3" id="KW-1185">Reference proteome</keyword>
<dbReference type="RefSeq" id="WP_022996483.1">
    <property type="nucleotide sequence ID" value="NZ_CP012331.1"/>
</dbReference>
<organism evidence="2 3">
    <name type="scientific">Alloalcanivorax xenomutans</name>
    <dbReference type="NCBI Taxonomy" id="1094342"/>
    <lineage>
        <taxon>Bacteria</taxon>
        <taxon>Pseudomonadati</taxon>
        <taxon>Pseudomonadota</taxon>
        <taxon>Gammaproteobacteria</taxon>
        <taxon>Oceanospirillales</taxon>
        <taxon>Alcanivoracaceae</taxon>
        <taxon>Alloalcanivorax</taxon>
    </lineage>
</organism>
<gene>
    <name evidence="2" type="ORF">LZG35_04540</name>
</gene>
<sequence>MAKSYPHKAGNGRRRLLTSALLALLTLATVPAIAAEPPITPFQLQYRLKAQGIPFAVTANRTLKALGDGQWQMDVVASNVLGEIRETSRFVWNGCTPVSRFYGYRRKGLGQLKEAEVRIPAGGATATAKRSGKADRQYPVPAAAVTDKISLTLALQCRLARGERDLTLHVADERELESQHYLVEGEETLSLDGKPVTTVKVRRDRSGNSPRQTWLWFAPEYGYTLVQLVQENEDGRHVMTLQGALP</sequence>
<dbReference type="InterPro" id="IPR021457">
    <property type="entry name" value="DUF3108"/>
</dbReference>
<accession>A0A9Q3W3X8</accession>
<dbReference type="GeneID" id="94687336"/>
<feature type="signal peptide" evidence="1">
    <location>
        <begin position="1"/>
        <end position="34"/>
    </location>
</feature>
<dbReference type="KEGG" id="axe:P40_13580"/>
<evidence type="ECO:0000313" key="3">
    <source>
        <dbReference type="Proteomes" id="UP001107961"/>
    </source>
</evidence>
<feature type="chain" id="PRO_5040157550" evidence="1">
    <location>
        <begin position="35"/>
        <end position="246"/>
    </location>
</feature>
<name>A0A9Q3W3X8_9GAMM</name>
<dbReference type="EMBL" id="JAJVKT010000004">
    <property type="protein sequence ID" value="MCE7507892.1"/>
    <property type="molecule type" value="Genomic_DNA"/>
</dbReference>
<reference evidence="2" key="1">
    <citation type="submission" date="2022-01" db="EMBL/GenBank/DDBJ databases">
        <authorList>
            <person name="Karlyshev A.V."/>
            <person name="Jaspars M."/>
        </authorList>
    </citation>
    <scope>NUCLEOTIDE SEQUENCE</scope>
    <source>
        <strain evidence="2">AGSA3-2</strain>
    </source>
</reference>
<dbReference type="AlphaFoldDB" id="A0A9Q3W3X8"/>
<protein>
    <submittedName>
        <fullName evidence="2">DUF3108 domain-containing protein</fullName>
    </submittedName>
</protein>
<comment type="caution">
    <text evidence="2">The sequence shown here is derived from an EMBL/GenBank/DDBJ whole genome shotgun (WGS) entry which is preliminary data.</text>
</comment>
<evidence type="ECO:0000313" key="2">
    <source>
        <dbReference type="EMBL" id="MCE7507892.1"/>
    </source>
</evidence>
<dbReference type="Pfam" id="PF11306">
    <property type="entry name" value="DUF3108"/>
    <property type="match status" value="1"/>
</dbReference>
<dbReference type="Proteomes" id="UP001107961">
    <property type="component" value="Unassembled WGS sequence"/>
</dbReference>